<organism evidence="2 3">
    <name type="scientific">Hafnia alvei</name>
    <dbReference type="NCBI Taxonomy" id="569"/>
    <lineage>
        <taxon>Bacteria</taxon>
        <taxon>Pseudomonadati</taxon>
        <taxon>Pseudomonadota</taxon>
        <taxon>Gammaproteobacteria</taxon>
        <taxon>Enterobacterales</taxon>
        <taxon>Hafniaceae</taxon>
        <taxon>Hafnia</taxon>
    </lineage>
</organism>
<reference evidence="2 3" key="1">
    <citation type="submission" date="2018-06" db="EMBL/GenBank/DDBJ databases">
        <authorList>
            <consortium name="Pathogen Informatics"/>
            <person name="Doyle S."/>
        </authorList>
    </citation>
    <scope>NUCLEOTIDE SEQUENCE [LARGE SCALE GENOMIC DNA]</scope>
    <source>
        <strain evidence="2 3">NCTC8105</strain>
    </source>
</reference>
<keyword evidence="1" id="KW-0472">Membrane</keyword>
<name>A0A377PK71_HAFAL</name>
<sequence length="72" mass="8385">MPLLLAFVLIGFFIWLAENISTFFGIWKYPNQLGAWSAVHVGKWSSWALLVIMTFTITTYLKDIKRRIHIAQ</sequence>
<dbReference type="AlphaFoldDB" id="A0A377PK71"/>
<keyword evidence="1" id="KW-1133">Transmembrane helix</keyword>
<feature type="transmembrane region" description="Helical" evidence="1">
    <location>
        <begin position="43"/>
        <end position="61"/>
    </location>
</feature>
<dbReference type="InterPro" id="IPR008535">
    <property type="entry name" value="DUF817"/>
</dbReference>
<gene>
    <name evidence="2" type="ORF">NCTC8105_02871</name>
</gene>
<dbReference type="EMBL" id="UGHP01000001">
    <property type="protein sequence ID" value="STQ80745.1"/>
    <property type="molecule type" value="Genomic_DNA"/>
</dbReference>
<proteinExistence type="predicted"/>
<evidence type="ECO:0000313" key="3">
    <source>
        <dbReference type="Proteomes" id="UP000254821"/>
    </source>
</evidence>
<dbReference type="Pfam" id="PF05675">
    <property type="entry name" value="DUF817"/>
    <property type="match status" value="1"/>
</dbReference>
<keyword evidence="1" id="KW-0812">Transmembrane</keyword>
<evidence type="ECO:0000313" key="2">
    <source>
        <dbReference type="EMBL" id="STQ80745.1"/>
    </source>
</evidence>
<protein>
    <submittedName>
        <fullName evidence="2">Uncharacterized integral membrane protein</fullName>
    </submittedName>
</protein>
<dbReference type="Proteomes" id="UP000254821">
    <property type="component" value="Unassembled WGS sequence"/>
</dbReference>
<evidence type="ECO:0000256" key="1">
    <source>
        <dbReference type="SAM" id="Phobius"/>
    </source>
</evidence>
<accession>A0A377PK71</accession>